<dbReference type="Proteomes" id="UP001139369">
    <property type="component" value="Unassembled WGS sequence"/>
</dbReference>
<accession>A0A9X2AM76</accession>
<evidence type="ECO:0000313" key="3">
    <source>
        <dbReference type="Proteomes" id="UP001139369"/>
    </source>
</evidence>
<name>A0A9X2AM76_9FLAO</name>
<gene>
    <name evidence="2" type="ORF">MC378_05650</name>
</gene>
<reference evidence="2" key="1">
    <citation type="submission" date="2022-02" db="EMBL/GenBank/DDBJ databases">
        <title>Polaribacter sp. MSW13, isolated from seawater.</title>
        <authorList>
            <person name="Kristyanto S."/>
            <person name="Jung J."/>
            <person name="Jeon C.O."/>
        </authorList>
    </citation>
    <scope>NUCLEOTIDE SEQUENCE</scope>
    <source>
        <strain evidence="2">MSW13</strain>
    </source>
</reference>
<organism evidence="2 3">
    <name type="scientific">Polaribacter marinus</name>
    <dbReference type="NCBI Taxonomy" id="2916838"/>
    <lineage>
        <taxon>Bacteria</taxon>
        <taxon>Pseudomonadati</taxon>
        <taxon>Bacteroidota</taxon>
        <taxon>Flavobacteriia</taxon>
        <taxon>Flavobacteriales</taxon>
        <taxon>Flavobacteriaceae</taxon>
    </lineage>
</organism>
<dbReference type="SUPFAM" id="SSF56925">
    <property type="entry name" value="OMPA-like"/>
    <property type="match status" value="1"/>
</dbReference>
<dbReference type="RefSeq" id="WP_242177768.1">
    <property type="nucleotide sequence ID" value="NZ_JAKQYM010000003.1"/>
</dbReference>
<feature type="chain" id="PRO_5040864029" description="Outer membrane protein beta-barrel domain-containing protein" evidence="1">
    <location>
        <begin position="22"/>
        <end position="186"/>
    </location>
</feature>
<dbReference type="EMBL" id="JAKQYM010000003">
    <property type="protein sequence ID" value="MCI2228644.1"/>
    <property type="molecule type" value="Genomic_DNA"/>
</dbReference>
<keyword evidence="1" id="KW-0732">Signal</keyword>
<proteinExistence type="predicted"/>
<sequence>MKKKFCFFITGFLFFSISVNSQNSENEWSVSLGAGLAIYSEADGRIVNGRYISQLPRVTLAKYMSKNITLVGGVSVGFKDEVQSYTTIDGAVRFSFGTSENKFSPYAILGGSFIKANGDIVPTLNFGGGATYWITDRFGIQGQLTYKLNGGSSRTQRSHIFGSGGIVYRFSMSLGAGGPGRNRVWD</sequence>
<feature type="signal peptide" evidence="1">
    <location>
        <begin position="1"/>
        <end position="21"/>
    </location>
</feature>
<comment type="caution">
    <text evidence="2">The sequence shown here is derived from an EMBL/GenBank/DDBJ whole genome shotgun (WGS) entry which is preliminary data.</text>
</comment>
<dbReference type="InterPro" id="IPR011250">
    <property type="entry name" value="OMP/PagP_B-barrel"/>
</dbReference>
<evidence type="ECO:0000313" key="2">
    <source>
        <dbReference type="EMBL" id="MCI2228644.1"/>
    </source>
</evidence>
<evidence type="ECO:0008006" key="4">
    <source>
        <dbReference type="Google" id="ProtNLM"/>
    </source>
</evidence>
<evidence type="ECO:0000256" key="1">
    <source>
        <dbReference type="SAM" id="SignalP"/>
    </source>
</evidence>
<dbReference type="Gene3D" id="2.40.160.20">
    <property type="match status" value="1"/>
</dbReference>
<protein>
    <recommendedName>
        <fullName evidence="4">Outer membrane protein beta-barrel domain-containing protein</fullName>
    </recommendedName>
</protein>
<keyword evidence="3" id="KW-1185">Reference proteome</keyword>
<dbReference type="AlphaFoldDB" id="A0A9X2AM76"/>